<dbReference type="EMBL" id="JAGKHQ010000008">
    <property type="protein sequence ID" value="KAG7510684.1"/>
    <property type="molecule type" value="Genomic_DNA"/>
</dbReference>
<dbReference type="Proteomes" id="UP000693946">
    <property type="component" value="Linkage Group LG16"/>
</dbReference>
<gene>
    <name evidence="2" type="ORF">JOB18_028529</name>
</gene>
<name>A0AAV6RZV2_SOLSE</name>
<dbReference type="AlphaFoldDB" id="A0AAV6RZV2"/>
<reference evidence="2 3" key="1">
    <citation type="journal article" date="2021" name="Sci. Rep.">
        <title>Chromosome anchoring in Senegalese sole (Solea senegalensis) reveals sex-associated markers and genome rearrangements in flatfish.</title>
        <authorList>
            <person name="Guerrero-Cozar I."/>
            <person name="Gomez-Garrido J."/>
            <person name="Berbel C."/>
            <person name="Martinez-Blanch J.F."/>
            <person name="Alioto T."/>
            <person name="Claros M.G."/>
            <person name="Gagnaire P.A."/>
            <person name="Manchado M."/>
        </authorList>
    </citation>
    <scope>NUCLEOTIDE SEQUENCE [LARGE SCALE GENOMIC DNA]</scope>
    <source>
        <strain evidence="2">Sse05_10M</strain>
    </source>
</reference>
<keyword evidence="3" id="KW-1185">Reference proteome</keyword>
<sequence>MDRGKVKQAVAESTITLPDLSGENPEGGDGRGWEDDEVEEGAPQPVRGHSFYSLPEQLSHMEELQETLHTHRFKTLDNVHTSISCQF</sequence>
<comment type="caution">
    <text evidence="2">The sequence shown here is derived from an EMBL/GenBank/DDBJ whole genome shotgun (WGS) entry which is preliminary data.</text>
</comment>
<organism evidence="2 3">
    <name type="scientific">Solea senegalensis</name>
    <name type="common">Senegalese sole</name>
    <dbReference type="NCBI Taxonomy" id="28829"/>
    <lineage>
        <taxon>Eukaryota</taxon>
        <taxon>Metazoa</taxon>
        <taxon>Chordata</taxon>
        <taxon>Craniata</taxon>
        <taxon>Vertebrata</taxon>
        <taxon>Euteleostomi</taxon>
        <taxon>Actinopterygii</taxon>
        <taxon>Neopterygii</taxon>
        <taxon>Teleostei</taxon>
        <taxon>Neoteleostei</taxon>
        <taxon>Acanthomorphata</taxon>
        <taxon>Carangaria</taxon>
        <taxon>Pleuronectiformes</taxon>
        <taxon>Pleuronectoidei</taxon>
        <taxon>Soleidae</taxon>
        <taxon>Solea</taxon>
    </lineage>
</organism>
<evidence type="ECO:0000256" key="1">
    <source>
        <dbReference type="SAM" id="MobiDB-lite"/>
    </source>
</evidence>
<evidence type="ECO:0000313" key="2">
    <source>
        <dbReference type="EMBL" id="KAG7510684.1"/>
    </source>
</evidence>
<proteinExistence type="predicted"/>
<evidence type="ECO:0000313" key="3">
    <source>
        <dbReference type="Proteomes" id="UP000693946"/>
    </source>
</evidence>
<feature type="region of interest" description="Disordered" evidence="1">
    <location>
        <begin position="1"/>
        <end position="48"/>
    </location>
</feature>
<protein>
    <submittedName>
        <fullName evidence="2">Uncharacterized protein</fullName>
    </submittedName>
</protein>
<accession>A0AAV6RZV2</accession>